<reference evidence="5" key="1">
    <citation type="submission" date="2019-12" db="EMBL/GenBank/DDBJ databases">
        <title>Complete and draft genome sequences of new strains and members of some known species of the genus Rathayibacter isolated from plants.</title>
        <authorList>
            <person name="Tarlachkov S.V."/>
            <person name="Starodumova I.P."/>
            <person name="Dorofeeva L.V."/>
            <person name="Prisyazhnaya N.V."/>
            <person name="Leyn S."/>
            <person name="Zlamal J."/>
            <person name="Elan M."/>
            <person name="Osterman A.L."/>
            <person name="Nadler S."/>
            <person name="Subbotin S.A."/>
            <person name="Evtushenko L.I."/>
        </authorList>
    </citation>
    <scope>NUCLEOTIDE SEQUENCE [LARGE SCALE GENOMIC DNA]</scope>
    <source>
        <strain evidence="5">VKM Ac-2802</strain>
    </source>
</reference>
<dbReference type="InterPro" id="IPR036465">
    <property type="entry name" value="vWFA_dom_sf"/>
</dbReference>
<evidence type="ECO:0000256" key="2">
    <source>
        <dbReference type="SAM" id="Phobius"/>
    </source>
</evidence>
<dbReference type="RefSeq" id="WP_159422060.1">
    <property type="nucleotide sequence ID" value="NZ_CP047180.1"/>
</dbReference>
<feature type="transmembrane region" description="Helical" evidence="2">
    <location>
        <begin position="634"/>
        <end position="659"/>
    </location>
</feature>
<dbReference type="Proteomes" id="UP000464597">
    <property type="component" value="Chromosome"/>
</dbReference>
<keyword evidence="3" id="KW-0732">Signal</keyword>
<feature type="compositionally biased region" description="Basic and acidic residues" evidence="1">
    <location>
        <begin position="838"/>
        <end position="847"/>
    </location>
</feature>
<feature type="region of interest" description="Disordered" evidence="1">
    <location>
        <begin position="838"/>
        <end position="933"/>
    </location>
</feature>
<keyword evidence="2" id="KW-0472">Membrane</keyword>
<gene>
    <name evidence="4" type="ORF">GSU69_03135</name>
</gene>
<feature type="chain" id="PRO_5046404907" description="VWFA domain-containing protein" evidence="3">
    <location>
        <begin position="29"/>
        <end position="933"/>
    </location>
</feature>
<organism evidence="4 5">
    <name type="scientific">Rathayibacter festucae</name>
    <dbReference type="NCBI Taxonomy" id="110937"/>
    <lineage>
        <taxon>Bacteria</taxon>
        <taxon>Bacillati</taxon>
        <taxon>Actinomycetota</taxon>
        <taxon>Actinomycetes</taxon>
        <taxon>Micrococcales</taxon>
        <taxon>Microbacteriaceae</taxon>
        <taxon>Rathayibacter</taxon>
    </lineage>
</organism>
<dbReference type="SUPFAM" id="SSF53300">
    <property type="entry name" value="vWA-like"/>
    <property type="match status" value="1"/>
</dbReference>
<dbReference type="EMBL" id="CP047180">
    <property type="protein sequence ID" value="QHC61790.1"/>
    <property type="molecule type" value="Genomic_DNA"/>
</dbReference>
<accession>A0ABX6GWH8</accession>
<protein>
    <recommendedName>
        <fullName evidence="6">VWFA domain-containing protein</fullName>
    </recommendedName>
</protein>
<evidence type="ECO:0000313" key="4">
    <source>
        <dbReference type="EMBL" id="QHC61790.1"/>
    </source>
</evidence>
<keyword evidence="5" id="KW-1185">Reference proteome</keyword>
<evidence type="ECO:0000256" key="3">
    <source>
        <dbReference type="SAM" id="SignalP"/>
    </source>
</evidence>
<feature type="compositionally biased region" description="Low complexity" evidence="1">
    <location>
        <begin position="856"/>
        <end position="876"/>
    </location>
</feature>
<proteinExistence type="predicted"/>
<keyword evidence="2" id="KW-0812">Transmembrane</keyword>
<evidence type="ECO:0000313" key="5">
    <source>
        <dbReference type="Proteomes" id="UP000464597"/>
    </source>
</evidence>
<feature type="signal peptide" evidence="3">
    <location>
        <begin position="1"/>
        <end position="28"/>
    </location>
</feature>
<name>A0ABX6GWH8_9MICO</name>
<evidence type="ECO:0008006" key="6">
    <source>
        <dbReference type="Google" id="ProtNLM"/>
    </source>
</evidence>
<evidence type="ECO:0000256" key="1">
    <source>
        <dbReference type="SAM" id="MobiDB-lite"/>
    </source>
</evidence>
<feature type="compositionally biased region" description="Pro residues" evidence="1">
    <location>
        <begin position="877"/>
        <end position="894"/>
    </location>
</feature>
<feature type="compositionally biased region" description="Pro residues" evidence="1">
    <location>
        <begin position="902"/>
        <end position="933"/>
    </location>
</feature>
<keyword evidence="2" id="KW-1133">Transmembrane helix</keyword>
<sequence length="933" mass="95823">MIRRALAIAVTALLLVLGLGAAAQPASAATTGTAASTASLTDIGRGAIEDLRTCLSSSDVLNVYYLVDSSGSLNTGGDDGRGSDPDIARAGILAGSLQELGGLRDSLTVNWGAAFFSRAFEPAVDWRPWSQESPEALAGVIRDKTPGGGTNWLAGLQGVQSALQSQPSAGSACQLVIWLTDGEIDLGSAQATADATNSLCGVRIDPDGDEPEGNGLLAALRQAGVVVLGTLLADGEQREEARVMWPLVEGSGAYGGGTATCGPAVAPEGSVRGAVVDASDPDALASVFLQLGARIAGGASEALDANGSFWIDPGVARIQAVVKDGWTLQAPAASGLGTLSASATAPEVTVAQSSGVSRLEISVDRPELQGQWTLTSPGTTEVFAFSDLRIVFDDANQVQRGEDGTLSATLTARVQDPDGQPVDLSVFGQADFAATSTADGATADLPGAAIDAASGVITIPLPSDVTASELLVTASLDPLTTAEHAIELAPVTTQQRITTVLPAAFPSVASPLVLSELTGADGRAEGTLAIQGPTAGGDGQVCLSAAPTVTSDNADRADVWQWSFTDESGTALAPGACLDVAQGASRTVTVSAENPVAADSSVAATLPLDVRTAGGSSAPQTVALSFPSTFPVNAAAIGLVALVLLLLGVLLPLLGLYLFNRAKAKIAMNGSFQRGTIPVEITPEGVRSALTHGRLDERFRYLRSETGVRELPDPELGRLRAHVPWWPLKAPSYRVGPPAGGEIVASRTGTRGTSAGRPLGNGGVEFSALPLDVFWAIVVSEQELERPRGNEPVRATAVLYHRVDRDDEGQYERRLEDLLRDSGEPAWKTVDVLRRERAAKRPERREPQQPVPAAPPAAAEARSSVPPRSAQSGTPTATPPRPSSPPRPGGPPPRTQGAPGRPGGPPPPRPGGSTPPPPPPGRAGPRTPPPRSR</sequence>
<dbReference type="Gene3D" id="3.40.50.410">
    <property type="entry name" value="von Willebrand factor, type A domain"/>
    <property type="match status" value="1"/>
</dbReference>